<reference evidence="1 2" key="1">
    <citation type="journal article" date="2015" name="Genome Announc.">
        <title>Complete Genome Sequence of Methanosphaerula palustris E1-9CT, a Hydrogenotrophic Methanogen Isolated from a Minerotrophic Fen Peatland.</title>
        <authorList>
            <person name="Cadillo-Quiroz H."/>
            <person name="Browne P."/>
            <person name="Kyrpides N."/>
            <person name="Woyke T."/>
            <person name="Goodwin L."/>
            <person name="Detter C."/>
            <person name="Yavitt J.B."/>
            <person name="Zinder S.H."/>
        </authorList>
    </citation>
    <scope>NUCLEOTIDE SEQUENCE [LARGE SCALE GENOMIC DNA]</scope>
    <source>
        <strain evidence="2">ATCC BAA-1556 / DSM 19958 / E1-9c</strain>
    </source>
</reference>
<dbReference type="KEGG" id="mpl:Mpal_2231"/>
<proteinExistence type="predicted"/>
<dbReference type="STRING" id="521011.Mpal_2231"/>
<gene>
    <name evidence="1" type="ordered locus">Mpal_2231</name>
</gene>
<dbReference type="Proteomes" id="UP000002457">
    <property type="component" value="Chromosome"/>
</dbReference>
<dbReference type="Gene3D" id="2.20.25.10">
    <property type="match status" value="1"/>
</dbReference>
<evidence type="ECO:0000313" key="1">
    <source>
        <dbReference type="EMBL" id="ACL17524.1"/>
    </source>
</evidence>
<dbReference type="EMBL" id="CP001338">
    <property type="protein sequence ID" value="ACL17524.1"/>
    <property type="molecule type" value="Genomic_DNA"/>
</dbReference>
<dbReference type="InterPro" id="IPR005651">
    <property type="entry name" value="Trm112-like"/>
</dbReference>
<organism evidence="1 2">
    <name type="scientific">Methanosphaerula palustris (strain ATCC BAA-1556 / DSM 19958 / E1-9c)</name>
    <dbReference type="NCBI Taxonomy" id="521011"/>
    <lineage>
        <taxon>Archaea</taxon>
        <taxon>Methanobacteriati</taxon>
        <taxon>Methanobacteriota</taxon>
        <taxon>Stenosarchaea group</taxon>
        <taxon>Methanomicrobia</taxon>
        <taxon>Methanomicrobiales</taxon>
        <taxon>Methanoregulaceae</taxon>
        <taxon>Methanosphaerula</taxon>
    </lineage>
</organism>
<dbReference type="AlphaFoldDB" id="B8GE23"/>
<name>B8GE23_METPE</name>
<evidence type="ECO:0008006" key="3">
    <source>
        <dbReference type="Google" id="ProtNLM"/>
    </source>
</evidence>
<accession>B8GE23</accession>
<dbReference type="Pfam" id="PF03966">
    <property type="entry name" value="Trm112p"/>
    <property type="match status" value="1"/>
</dbReference>
<dbReference type="eggNOG" id="arCOG04124">
    <property type="taxonomic scope" value="Archaea"/>
</dbReference>
<dbReference type="SUPFAM" id="SSF158997">
    <property type="entry name" value="Trm112p-like"/>
    <property type="match status" value="1"/>
</dbReference>
<dbReference type="HOGENOM" id="CLU_155659_4_2_2"/>
<dbReference type="NCBIfam" id="NF038101">
    <property type="entry name" value="Trm112_arch"/>
    <property type="match status" value="1"/>
</dbReference>
<keyword evidence="2" id="KW-1185">Reference proteome</keyword>
<evidence type="ECO:0000313" key="2">
    <source>
        <dbReference type="Proteomes" id="UP000002457"/>
    </source>
</evidence>
<protein>
    <recommendedName>
        <fullName evidence="3">Trm112p-like protein</fullName>
    </recommendedName>
</protein>
<sequence length="55" mass="6054">MMEILCCPICKGDLTLQAVEEDESEVREGTLFCAACRAGYPIHDGIPDLLPQKTE</sequence>